<evidence type="ECO:0000313" key="11">
    <source>
        <dbReference type="Proteomes" id="UP000265120"/>
    </source>
</evidence>
<dbReference type="AlphaFoldDB" id="A0A3P8WZV1"/>
<evidence type="ECO:0000256" key="6">
    <source>
        <dbReference type="ARBA" id="ARBA00023136"/>
    </source>
</evidence>
<dbReference type="GO" id="GO:0015175">
    <property type="term" value="F:neutral L-amino acid transmembrane transporter activity"/>
    <property type="evidence" value="ECO:0007669"/>
    <property type="project" value="TreeGrafter"/>
</dbReference>
<evidence type="ECO:0000256" key="1">
    <source>
        <dbReference type="ARBA" id="ARBA00004141"/>
    </source>
</evidence>
<feature type="transmembrane region" description="Helical" evidence="8">
    <location>
        <begin position="191"/>
        <end position="210"/>
    </location>
</feature>
<protein>
    <recommendedName>
        <fullName evidence="8">Amino acid transporter</fullName>
    </recommendedName>
</protein>
<sequence length="529" mass="57843">MNEKPPASTSLFLNEDVDKPPSPEKGDLRRRLHRVMEKKASSMKDRMSSMSRSRVKGFLKRNLFVLFTVAAVALGISSLDSRASGKMGVRAVVYYMVTTLIAVFIGIVIVIIIQPGKGNRDSPVNNNQNLETVQAADAFLDLIRNMFPPNLVEASFKQKHTSARFYVSLHCPLQPETVEETVPVAGSSNGVNALGLVVFSMCFGLVIGNMKQQGQALRDFFDCLNEAIMRLVAIIIWYAPVGIMFLIAGKIVEMENLAKMGGQLGMYTISVIVGLLIHGMFVLPLLYFVVTRKNPFLFIGGLLQALVTALGTSSSSATLPITFRCLEENNHVDKRVTRFVLPVGATINMDGTALYEAVAAIFIAQVNNMDLHFGQILTVSITATAASIGAAGIPQAGLVTMVIVLTSVGLPTEDIALIIAKKLTTNCLNITVGAPPLQDTVCVDQLSVKKKKKLLFSLQVLVNVTEIKNSDRRWSHIRFFFFKPSFTACMNLWSVHSVLMNQGIANGNCSFHQWPGLYLDTISVKSSVH</sequence>
<organism evidence="10 11">
    <name type="scientific">Cynoglossus semilaevis</name>
    <name type="common">Tongue sole</name>
    <dbReference type="NCBI Taxonomy" id="244447"/>
    <lineage>
        <taxon>Eukaryota</taxon>
        <taxon>Metazoa</taxon>
        <taxon>Chordata</taxon>
        <taxon>Craniata</taxon>
        <taxon>Vertebrata</taxon>
        <taxon>Euteleostomi</taxon>
        <taxon>Actinopterygii</taxon>
        <taxon>Neopterygii</taxon>
        <taxon>Teleostei</taxon>
        <taxon>Neoteleostei</taxon>
        <taxon>Acanthomorphata</taxon>
        <taxon>Carangaria</taxon>
        <taxon>Pleuronectiformes</taxon>
        <taxon>Pleuronectoidei</taxon>
        <taxon>Cynoglossidae</taxon>
        <taxon>Cynoglossinae</taxon>
        <taxon>Cynoglossus</taxon>
    </lineage>
</organism>
<proteinExistence type="inferred from homology"/>
<dbReference type="Gene3D" id="1.10.3860.10">
    <property type="entry name" value="Sodium:dicarboxylate symporter"/>
    <property type="match status" value="1"/>
</dbReference>
<dbReference type="InterPro" id="IPR018107">
    <property type="entry name" value="Na-dicarboxylate_symporter_CS"/>
</dbReference>
<dbReference type="PANTHER" id="PTHR11958">
    <property type="entry name" value="SODIUM/DICARBOXYLATE SYMPORTER-RELATED"/>
    <property type="match status" value="1"/>
</dbReference>
<keyword evidence="2 8" id="KW-0813">Transport</keyword>
<comment type="similarity">
    <text evidence="8">Belongs to the dicarboxylate/amino acid:cation symporter (DAACS) (TC 2.A.23) family.</text>
</comment>
<dbReference type="PANTHER" id="PTHR11958:SF67">
    <property type="entry name" value="EXCITATORY AMINO ACID TRANSPORTER 4"/>
    <property type="match status" value="1"/>
</dbReference>
<evidence type="ECO:0000256" key="2">
    <source>
        <dbReference type="ARBA" id="ARBA00022448"/>
    </source>
</evidence>
<dbReference type="PRINTS" id="PR00173">
    <property type="entry name" value="EDTRNSPORT"/>
</dbReference>
<reference evidence="10" key="2">
    <citation type="submission" date="2025-08" db="UniProtKB">
        <authorList>
            <consortium name="Ensembl"/>
        </authorList>
    </citation>
    <scope>IDENTIFICATION</scope>
</reference>
<feature type="region of interest" description="Disordered" evidence="9">
    <location>
        <begin position="1"/>
        <end position="28"/>
    </location>
</feature>
<evidence type="ECO:0000256" key="5">
    <source>
        <dbReference type="ARBA" id="ARBA00022989"/>
    </source>
</evidence>
<dbReference type="InterPro" id="IPR050746">
    <property type="entry name" value="DAACS"/>
</dbReference>
<name>A0A3P8WZV1_CYNSE</name>
<keyword evidence="5 8" id="KW-1133">Transmembrane helix</keyword>
<evidence type="ECO:0000256" key="7">
    <source>
        <dbReference type="ARBA" id="ARBA00023180"/>
    </source>
</evidence>
<dbReference type="Pfam" id="PF00375">
    <property type="entry name" value="SDF"/>
    <property type="match status" value="1"/>
</dbReference>
<dbReference type="PROSITE" id="PS00714">
    <property type="entry name" value="NA_DICARBOXYL_SYMP_2"/>
    <property type="match status" value="1"/>
</dbReference>
<dbReference type="GO" id="GO:0005886">
    <property type="term" value="C:plasma membrane"/>
    <property type="evidence" value="ECO:0007669"/>
    <property type="project" value="TreeGrafter"/>
</dbReference>
<dbReference type="GO" id="GO:0005313">
    <property type="term" value="F:L-glutamate transmembrane transporter activity"/>
    <property type="evidence" value="ECO:0007669"/>
    <property type="project" value="TreeGrafter"/>
</dbReference>
<dbReference type="InterPro" id="IPR001991">
    <property type="entry name" value="Na-dicarboxylate_symporter"/>
</dbReference>
<dbReference type="GeneTree" id="ENSGT00940000159972"/>
<feature type="transmembrane region" description="Helical" evidence="8">
    <location>
        <begin position="264"/>
        <end position="289"/>
    </location>
</feature>
<keyword evidence="11" id="KW-1185">Reference proteome</keyword>
<reference evidence="10 11" key="1">
    <citation type="journal article" date="2014" name="Nat. Genet.">
        <title>Whole-genome sequence of a flatfish provides insights into ZW sex chromosome evolution and adaptation to a benthic lifestyle.</title>
        <authorList>
            <person name="Chen S."/>
            <person name="Zhang G."/>
            <person name="Shao C."/>
            <person name="Huang Q."/>
            <person name="Liu G."/>
            <person name="Zhang P."/>
            <person name="Song W."/>
            <person name="An N."/>
            <person name="Chalopin D."/>
            <person name="Volff J.N."/>
            <person name="Hong Y."/>
            <person name="Li Q."/>
            <person name="Sha Z."/>
            <person name="Zhou H."/>
            <person name="Xie M."/>
            <person name="Yu Q."/>
            <person name="Liu Y."/>
            <person name="Xiang H."/>
            <person name="Wang N."/>
            <person name="Wu K."/>
            <person name="Yang C."/>
            <person name="Zhou Q."/>
            <person name="Liao X."/>
            <person name="Yang L."/>
            <person name="Hu Q."/>
            <person name="Zhang J."/>
            <person name="Meng L."/>
            <person name="Jin L."/>
            <person name="Tian Y."/>
            <person name="Lian J."/>
            <person name="Yang J."/>
            <person name="Miao G."/>
            <person name="Liu S."/>
            <person name="Liang Z."/>
            <person name="Yan F."/>
            <person name="Li Y."/>
            <person name="Sun B."/>
            <person name="Zhang H."/>
            <person name="Zhang J."/>
            <person name="Zhu Y."/>
            <person name="Du M."/>
            <person name="Zhao Y."/>
            <person name="Schartl M."/>
            <person name="Tang Q."/>
            <person name="Wang J."/>
        </authorList>
    </citation>
    <scope>NUCLEOTIDE SEQUENCE</scope>
</reference>
<dbReference type="GO" id="GO:0015501">
    <property type="term" value="F:glutamate:sodium symporter activity"/>
    <property type="evidence" value="ECO:0007669"/>
    <property type="project" value="TreeGrafter"/>
</dbReference>
<reference evidence="10" key="3">
    <citation type="submission" date="2025-09" db="UniProtKB">
        <authorList>
            <consortium name="Ensembl"/>
        </authorList>
    </citation>
    <scope>IDENTIFICATION</scope>
</reference>
<keyword evidence="6 8" id="KW-0472">Membrane</keyword>
<feature type="transmembrane region" description="Helical" evidence="8">
    <location>
        <begin position="92"/>
        <end position="113"/>
    </location>
</feature>
<dbReference type="InterPro" id="IPR036458">
    <property type="entry name" value="Na:dicarbo_symporter_sf"/>
</dbReference>
<keyword evidence="4 8" id="KW-0769">Symport</keyword>
<evidence type="ECO:0000256" key="3">
    <source>
        <dbReference type="ARBA" id="ARBA00022692"/>
    </source>
</evidence>
<evidence type="ECO:0000256" key="9">
    <source>
        <dbReference type="SAM" id="MobiDB-lite"/>
    </source>
</evidence>
<evidence type="ECO:0000256" key="4">
    <source>
        <dbReference type="ARBA" id="ARBA00022847"/>
    </source>
</evidence>
<keyword evidence="7" id="KW-0325">Glycoprotein</keyword>
<feature type="transmembrane region" description="Helical" evidence="8">
    <location>
        <begin position="296"/>
        <end position="315"/>
    </location>
</feature>
<evidence type="ECO:0000313" key="10">
    <source>
        <dbReference type="Ensembl" id="ENSCSEP00000030951.1"/>
    </source>
</evidence>
<accession>A0A3P8WZV1</accession>
<feature type="compositionally biased region" description="Basic and acidic residues" evidence="9">
    <location>
        <begin position="16"/>
        <end position="28"/>
    </location>
</feature>
<dbReference type="Ensembl" id="ENSCSET00000031358.1">
    <property type="protein sequence ID" value="ENSCSEP00000030951.1"/>
    <property type="gene ID" value="ENSCSEG00000019753.1"/>
</dbReference>
<evidence type="ECO:0000256" key="8">
    <source>
        <dbReference type="RuleBase" id="RU361216"/>
    </source>
</evidence>
<comment type="subcellular location">
    <subcellularLocation>
        <location evidence="1 8">Membrane</location>
        <topology evidence="1 8">Multi-pass membrane protein</topology>
    </subcellularLocation>
</comment>
<dbReference type="SUPFAM" id="SSF118215">
    <property type="entry name" value="Proton glutamate symport protein"/>
    <property type="match status" value="1"/>
</dbReference>
<dbReference type="Proteomes" id="UP000265120">
    <property type="component" value="Chromosome 2"/>
</dbReference>
<keyword evidence="3 8" id="KW-0812">Transmembrane</keyword>
<feature type="transmembrane region" description="Helical" evidence="8">
    <location>
        <begin position="63"/>
        <end position="80"/>
    </location>
</feature>
<feature type="transmembrane region" description="Helical" evidence="8">
    <location>
        <begin position="231"/>
        <end position="252"/>
    </location>
</feature>